<keyword evidence="5 6" id="KW-0472">Membrane</keyword>
<dbReference type="SUPFAM" id="SSF103473">
    <property type="entry name" value="MFS general substrate transporter"/>
    <property type="match status" value="1"/>
</dbReference>
<name>A0A6A4PHR3_LUPAL</name>
<evidence type="ECO:0000256" key="1">
    <source>
        <dbReference type="ARBA" id="ARBA00004141"/>
    </source>
</evidence>
<evidence type="ECO:0000256" key="2">
    <source>
        <dbReference type="ARBA" id="ARBA00005982"/>
    </source>
</evidence>
<keyword evidence="3 6" id="KW-0812">Transmembrane</keyword>
<dbReference type="AlphaFoldDB" id="A0A6A4PHR3"/>
<feature type="transmembrane region" description="Helical" evidence="6">
    <location>
        <begin position="90"/>
        <end position="113"/>
    </location>
</feature>
<dbReference type="OrthoDB" id="8904098at2759"/>
<organism evidence="7 8">
    <name type="scientific">Lupinus albus</name>
    <name type="common">White lupine</name>
    <name type="synonym">Lupinus termis</name>
    <dbReference type="NCBI Taxonomy" id="3870"/>
    <lineage>
        <taxon>Eukaryota</taxon>
        <taxon>Viridiplantae</taxon>
        <taxon>Streptophyta</taxon>
        <taxon>Embryophyta</taxon>
        <taxon>Tracheophyta</taxon>
        <taxon>Spermatophyta</taxon>
        <taxon>Magnoliopsida</taxon>
        <taxon>eudicotyledons</taxon>
        <taxon>Gunneridae</taxon>
        <taxon>Pentapetalae</taxon>
        <taxon>rosids</taxon>
        <taxon>fabids</taxon>
        <taxon>Fabales</taxon>
        <taxon>Fabaceae</taxon>
        <taxon>Papilionoideae</taxon>
        <taxon>50 kb inversion clade</taxon>
        <taxon>genistoids sensu lato</taxon>
        <taxon>core genistoids</taxon>
        <taxon>Genisteae</taxon>
        <taxon>Lupinus</taxon>
    </lineage>
</organism>
<dbReference type="InterPro" id="IPR036259">
    <property type="entry name" value="MFS_trans_sf"/>
</dbReference>
<gene>
    <name evidence="7" type="ORF">Lalb_Chr13g0293301</name>
</gene>
<dbReference type="GO" id="GO:0016020">
    <property type="term" value="C:membrane"/>
    <property type="evidence" value="ECO:0007669"/>
    <property type="project" value="UniProtKB-SubCell"/>
</dbReference>
<dbReference type="Gene3D" id="1.20.1250.20">
    <property type="entry name" value="MFS general substrate transporter like domains"/>
    <property type="match status" value="1"/>
</dbReference>
<dbReference type="PANTHER" id="PTHR11654">
    <property type="entry name" value="OLIGOPEPTIDE TRANSPORTER-RELATED"/>
    <property type="match status" value="1"/>
</dbReference>
<dbReference type="Proteomes" id="UP000447434">
    <property type="component" value="Chromosome 13"/>
</dbReference>
<keyword evidence="8" id="KW-1185">Reference proteome</keyword>
<dbReference type="InterPro" id="IPR000109">
    <property type="entry name" value="POT_fam"/>
</dbReference>
<keyword evidence="4 6" id="KW-1133">Transmembrane helix</keyword>
<dbReference type="Pfam" id="PF00854">
    <property type="entry name" value="PTR2"/>
    <property type="match status" value="1"/>
</dbReference>
<accession>A0A6A4PHR3</accession>
<dbReference type="GO" id="GO:0022857">
    <property type="term" value="F:transmembrane transporter activity"/>
    <property type="evidence" value="ECO:0007669"/>
    <property type="project" value="InterPro"/>
</dbReference>
<feature type="transmembrane region" description="Helical" evidence="6">
    <location>
        <begin position="134"/>
        <end position="160"/>
    </location>
</feature>
<protein>
    <submittedName>
        <fullName evidence="7">Putative proton-dependent oligopeptide transporter family, major facilitator superfamily</fullName>
    </submittedName>
</protein>
<evidence type="ECO:0000256" key="3">
    <source>
        <dbReference type="ARBA" id="ARBA00022692"/>
    </source>
</evidence>
<comment type="similarity">
    <text evidence="2">Belongs to the major facilitator superfamily. Proton-dependent oligopeptide transporter (POT/PTR) (TC 2.A.17) family.</text>
</comment>
<dbReference type="EMBL" id="WOCE01000013">
    <property type="protein sequence ID" value="KAE9601020.1"/>
    <property type="molecule type" value="Genomic_DNA"/>
</dbReference>
<comment type="subcellular location">
    <subcellularLocation>
        <location evidence="1">Membrane</location>
        <topology evidence="1">Multi-pass membrane protein</topology>
    </subcellularLocation>
</comment>
<comment type="caution">
    <text evidence="7">The sequence shown here is derived from an EMBL/GenBank/DDBJ whole genome shotgun (WGS) entry which is preliminary data.</text>
</comment>
<evidence type="ECO:0000313" key="8">
    <source>
        <dbReference type="Proteomes" id="UP000447434"/>
    </source>
</evidence>
<evidence type="ECO:0000313" key="7">
    <source>
        <dbReference type="EMBL" id="KAE9601020.1"/>
    </source>
</evidence>
<evidence type="ECO:0000256" key="5">
    <source>
        <dbReference type="ARBA" id="ARBA00023136"/>
    </source>
</evidence>
<sequence>MLIYGSVDFKGRPALKHNTGNWRDCPFIIGNECCERLAYFGIAANLVTYLTHKLHQGNVYAARNVTTWQGTCYLTPLIGAIFADAYWGRYWTIAGFSIIYLIGMCTLTLSSFVPALKPIECLGSICPPTTPPHYVVFFIGLYLIALGTGGIKSCVSSFGADQFDDTDSQERIKKGSFFNWFYFILGIGALVSSSFVVWIQENAGTPLYRFQKPGGSPITRICQVVVASIRKRDLVVPEDNSLLYETLNNSSAIEGSRKLKHTDELSHIIVIQYHTAIAM</sequence>
<evidence type="ECO:0000256" key="4">
    <source>
        <dbReference type="ARBA" id="ARBA00022989"/>
    </source>
</evidence>
<evidence type="ECO:0000256" key="6">
    <source>
        <dbReference type="SAM" id="Phobius"/>
    </source>
</evidence>
<reference evidence="8" key="1">
    <citation type="journal article" date="2020" name="Nat. Commun.">
        <title>Genome sequence of the cluster root forming white lupin.</title>
        <authorList>
            <person name="Hufnagel B."/>
            <person name="Marques A."/>
            <person name="Soriano A."/>
            <person name="Marques L."/>
            <person name="Divol F."/>
            <person name="Doumas P."/>
            <person name="Sallet E."/>
            <person name="Mancinotti D."/>
            <person name="Carrere S."/>
            <person name="Marande W."/>
            <person name="Arribat S."/>
            <person name="Keller J."/>
            <person name="Huneau C."/>
            <person name="Blein T."/>
            <person name="Aime D."/>
            <person name="Laguerre M."/>
            <person name="Taylor J."/>
            <person name="Schubert V."/>
            <person name="Nelson M."/>
            <person name="Geu-Flores F."/>
            <person name="Crespi M."/>
            <person name="Gallardo-Guerrero K."/>
            <person name="Delaux P.-M."/>
            <person name="Salse J."/>
            <person name="Berges H."/>
            <person name="Guyot R."/>
            <person name="Gouzy J."/>
            <person name="Peret B."/>
        </authorList>
    </citation>
    <scope>NUCLEOTIDE SEQUENCE [LARGE SCALE GENOMIC DNA]</scope>
    <source>
        <strain evidence="8">cv. Amiga</strain>
    </source>
</reference>
<proteinExistence type="inferred from homology"/>
<feature type="transmembrane region" description="Helical" evidence="6">
    <location>
        <begin position="180"/>
        <end position="199"/>
    </location>
</feature>